<comment type="caution">
    <text evidence="7">The sequence shown here is derived from an EMBL/GenBank/DDBJ whole genome shotgun (WGS) entry which is preliminary data.</text>
</comment>
<keyword evidence="5" id="KW-0378">Hydrolase</keyword>
<dbReference type="GO" id="GO:0110001">
    <property type="term" value="C:toxin-antitoxin complex"/>
    <property type="evidence" value="ECO:0007669"/>
    <property type="project" value="InterPro"/>
</dbReference>
<dbReference type="InterPro" id="IPR037038">
    <property type="entry name" value="HepT-like_sf"/>
</dbReference>
<dbReference type="Pfam" id="PF01934">
    <property type="entry name" value="HepT-like"/>
    <property type="match status" value="1"/>
</dbReference>
<dbReference type="InterPro" id="IPR008201">
    <property type="entry name" value="HepT-like"/>
</dbReference>
<protein>
    <submittedName>
        <fullName evidence="7">DUF86 domain-containing protein</fullName>
    </submittedName>
</protein>
<dbReference type="Proteomes" id="UP000226442">
    <property type="component" value="Unassembled WGS sequence"/>
</dbReference>
<dbReference type="GO" id="GO:0016787">
    <property type="term" value="F:hydrolase activity"/>
    <property type="evidence" value="ECO:0007669"/>
    <property type="project" value="UniProtKB-KW"/>
</dbReference>
<dbReference type="InterPro" id="IPR051813">
    <property type="entry name" value="HepT_RNase_toxin"/>
</dbReference>
<evidence type="ECO:0000313" key="7">
    <source>
        <dbReference type="EMBL" id="PHX55140.1"/>
    </source>
</evidence>
<name>A0A2G4F057_9CYAN</name>
<proteinExistence type="inferred from homology"/>
<evidence type="ECO:0000256" key="5">
    <source>
        <dbReference type="ARBA" id="ARBA00022801"/>
    </source>
</evidence>
<evidence type="ECO:0000256" key="3">
    <source>
        <dbReference type="ARBA" id="ARBA00022722"/>
    </source>
</evidence>
<evidence type="ECO:0000256" key="1">
    <source>
        <dbReference type="ARBA" id="ARBA00022553"/>
    </source>
</evidence>
<keyword evidence="4" id="KW-0547">Nucleotide-binding</keyword>
<dbReference type="PANTHER" id="PTHR34139">
    <property type="entry name" value="UPF0331 PROTEIN MJ0127"/>
    <property type="match status" value="1"/>
</dbReference>
<evidence type="ECO:0000313" key="8">
    <source>
        <dbReference type="Proteomes" id="UP000226442"/>
    </source>
</evidence>
<keyword evidence="8" id="KW-1185">Reference proteome</keyword>
<dbReference type="EMBL" id="NXIB02000063">
    <property type="protein sequence ID" value="PHX55140.1"/>
    <property type="molecule type" value="Genomic_DNA"/>
</dbReference>
<keyword evidence="1" id="KW-0597">Phosphoprotein</keyword>
<dbReference type="OrthoDB" id="9810538at2"/>
<dbReference type="GO" id="GO:0000166">
    <property type="term" value="F:nucleotide binding"/>
    <property type="evidence" value="ECO:0007669"/>
    <property type="project" value="UniProtKB-KW"/>
</dbReference>
<dbReference type="PANTHER" id="PTHR34139:SF1">
    <property type="entry name" value="RNASE MJ1380-RELATED"/>
    <property type="match status" value="1"/>
</dbReference>
<dbReference type="AlphaFoldDB" id="A0A2G4F057"/>
<sequence length="111" mass="12762">MFIDNNTRLHHMLDAAKEAVLFSANTNRKDLDTNRMLTLSLVKCIEIVGEAASRISTDRQKELPQIPWSQVIGMRNRLIHAYFEVNLDIVWDVITDDLPSLIVELEKIIES</sequence>
<evidence type="ECO:0000256" key="4">
    <source>
        <dbReference type="ARBA" id="ARBA00022741"/>
    </source>
</evidence>
<reference evidence="7" key="1">
    <citation type="submission" date="2017-10" db="EMBL/GenBank/DDBJ databases">
        <title>Draft genome sequence of the planktic cyanobacteria Tychonema bourrellyi isolated from alpine lentic freshwater.</title>
        <authorList>
            <person name="Tett A."/>
            <person name="Armanini F."/>
            <person name="Asnicar F."/>
            <person name="Boscaini A."/>
            <person name="Pasolli E."/>
            <person name="Zolfo M."/>
            <person name="Donati C."/>
            <person name="Salmaso N."/>
            <person name="Segata N."/>
        </authorList>
    </citation>
    <scope>NUCLEOTIDE SEQUENCE</scope>
    <source>
        <strain evidence="7">FEM_GT703</strain>
    </source>
</reference>
<evidence type="ECO:0000256" key="2">
    <source>
        <dbReference type="ARBA" id="ARBA00022649"/>
    </source>
</evidence>
<keyword evidence="3" id="KW-0540">Nuclease</keyword>
<comment type="similarity">
    <text evidence="6">Belongs to the HepT RNase toxin family.</text>
</comment>
<dbReference type="Gene3D" id="1.20.120.580">
    <property type="entry name" value="bsu32300-like"/>
    <property type="match status" value="1"/>
</dbReference>
<evidence type="ECO:0000256" key="6">
    <source>
        <dbReference type="ARBA" id="ARBA00024207"/>
    </source>
</evidence>
<dbReference type="GO" id="GO:0004540">
    <property type="term" value="F:RNA nuclease activity"/>
    <property type="evidence" value="ECO:0007669"/>
    <property type="project" value="InterPro"/>
</dbReference>
<gene>
    <name evidence="7" type="ORF">CP500_012205</name>
</gene>
<keyword evidence="2" id="KW-1277">Toxin-antitoxin system</keyword>
<accession>A0A2G4F057</accession>
<organism evidence="7 8">
    <name type="scientific">Tychonema bourrellyi FEM_GT703</name>
    <dbReference type="NCBI Taxonomy" id="2040638"/>
    <lineage>
        <taxon>Bacteria</taxon>
        <taxon>Bacillati</taxon>
        <taxon>Cyanobacteriota</taxon>
        <taxon>Cyanophyceae</taxon>
        <taxon>Oscillatoriophycideae</taxon>
        <taxon>Oscillatoriales</taxon>
        <taxon>Microcoleaceae</taxon>
        <taxon>Tychonema</taxon>
    </lineage>
</organism>